<organism evidence="2 3">
    <name type="scientific">Eleusine coracana subsp. coracana</name>
    <dbReference type="NCBI Taxonomy" id="191504"/>
    <lineage>
        <taxon>Eukaryota</taxon>
        <taxon>Viridiplantae</taxon>
        <taxon>Streptophyta</taxon>
        <taxon>Embryophyta</taxon>
        <taxon>Tracheophyta</taxon>
        <taxon>Spermatophyta</taxon>
        <taxon>Magnoliopsida</taxon>
        <taxon>Liliopsida</taxon>
        <taxon>Poales</taxon>
        <taxon>Poaceae</taxon>
        <taxon>PACMAD clade</taxon>
        <taxon>Chloridoideae</taxon>
        <taxon>Cynodonteae</taxon>
        <taxon>Eleusininae</taxon>
        <taxon>Eleusine</taxon>
    </lineage>
</organism>
<comment type="caution">
    <text evidence="2">The sequence shown here is derived from an EMBL/GenBank/DDBJ whole genome shotgun (WGS) entry which is preliminary data.</text>
</comment>
<sequence>MATFSLTFALSAPLFDSQVVLARGLYPAPARGRPPVVCRRIRPLPCGRPSFFLQGPRLAGPRLPLAGLRRQPLRHHNTPPPPGRHHLPHARRLLAHLLVWNVRGDAGFWKSNAEAGPVVRAVPFACSHNSSFAWPLLVLRAAGHRNLGCILFLCSEEESLDSFGTWQ</sequence>
<feature type="signal peptide" evidence="1">
    <location>
        <begin position="1"/>
        <end position="22"/>
    </location>
</feature>
<name>A0AAV5CBD4_ELECO</name>
<keyword evidence="1" id="KW-0732">Signal</keyword>
<dbReference type="Proteomes" id="UP001054889">
    <property type="component" value="Unassembled WGS sequence"/>
</dbReference>
<gene>
    <name evidence="2" type="primary">ga12198</name>
    <name evidence="2" type="ORF">PR202_ga12198</name>
</gene>
<evidence type="ECO:0000313" key="2">
    <source>
        <dbReference type="EMBL" id="GJM95460.1"/>
    </source>
</evidence>
<dbReference type="AlphaFoldDB" id="A0AAV5CBD4"/>
<evidence type="ECO:0000313" key="3">
    <source>
        <dbReference type="Proteomes" id="UP001054889"/>
    </source>
</evidence>
<keyword evidence="3" id="KW-1185">Reference proteome</keyword>
<accession>A0AAV5CBD4</accession>
<feature type="chain" id="PRO_5043573845" evidence="1">
    <location>
        <begin position="23"/>
        <end position="167"/>
    </location>
</feature>
<dbReference type="EMBL" id="BQKI01000005">
    <property type="protein sequence ID" value="GJM95460.1"/>
    <property type="molecule type" value="Genomic_DNA"/>
</dbReference>
<protein>
    <submittedName>
        <fullName evidence="2">Uncharacterized protein</fullName>
    </submittedName>
</protein>
<reference evidence="2" key="2">
    <citation type="submission" date="2021-12" db="EMBL/GenBank/DDBJ databases">
        <title>Resequencing data analysis of finger millet.</title>
        <authorList>
            <person name="Hatakeyama M."/>
            <person name="Aluri S."/>
            <person name="Balachadran M.T."/>
            <person name="Sivarajan S.R."/>
            <person name="Poveda L."/>
            <person name="Shimizu-Inatsugi R."/>
            <person name="Schlapbach R."/>
            <person name="Sreeman S.M."/>
            <person name="Shimizu K.K."/>
        </authorList>
    </citation>
    <scope>NUCLEOTIDE SEQUENCE</scope>
</reference>
<reference evidence="2" key="1">
    <citation type="journal article" date="2018" name="DNA Res.">
        <title>Multiple hybrid de novo genome assembly of finger millet, an orphan allotetraploid crop.</title>
        <authorList>
            <person name="Hatakeyama M."/>
            <person name="Aluri S."/>
            <person name="Balachadran M.T."/>
            <person name="Sivarajan S.R."/>
            <person name="Patrignani A."/>
            <person name="Gruter S."/>
            <person name="Poveda L."/>
            <person name="Shimizu-Inatsugi R."/>
            <person name="Baeten J."/>
            <person name="Francoijs K.J."/>
            <person name="Nataraja K.N."/>
            <person name="Reddy Y.A.N."/>
            <person name="Phadnis S."/>
            <person name="Ravikumar R.L."/>
            <person name="Schlapbach R."/>
            <person name="Sreeman S.M."/>
            <person name="Shimizu K.K."/>
        </authorList>
    </citation>
    <scope>NUCLEOTIDE SEQUENCE</scope>
</reference>
<evidence type="ECO:0000256" key="1">
    <source>
        <dbReference type="SAM" id="SignalP"/>
    </source>
</evidence>
<proteinExistence type="predicted"/>